<reference evidence="6 7" key="1">
    <citation type="journal article" date="2017" name="Environ. Sci. Technol.">
        <title>Organohalide Respiration with Chlorinated Ethenes under Low pH Conditions.</title>
        <authorList>
            <person name="Yang Y."/>
            <person name="Capiro N.L."/>
            <person name="Marcet T.F."/>
            <person name="Yan J."/>
            <person name="Pennell K.D."/>
            <person name="Loffler F.E."/>
        </authorList>
    </citation>
    <scope>NUCLEOTIDE SEQUENCE [LARGE SCALE GENOMIC DNA]</scope>
    <source>
        <strain evidence="6 7">ACSDCE</strain>
    </source>
</reference>
<organism evidence="6 7">
    <name type="scientific">Sulfurospirillum diekertiae</name>
    <dbReference type="NCBI Taxonomy" id="1854492"/>
    <lineage>
        <taxon>Bacteria</taxon>
        <taxon>Pseudomonadati</taxon>
        <taxon>Campylobacterota</taxon>
        <taxon>Epsilonproteobacteria</taxon>
        <taxon>Campylobacterales</taxon>
        <taxon>Sulfurospirillaceae</taxon>
        <taxon>Sulfurospirillum</taxon>
    </lineage>
</organism>
<dbReference type="PROSITE" id="PS01183">
    <property type="entry name" value="UBIE_1"/>
    <property type="match status" value="1"/>
</dbReference>
<dbReference type="InterPro" id="IPR004033">
    <property type="entry name" value="UbiE/COQ5_MeTrFase"/>
</dbReference>
<dbReference type="Gene3D" id="3.40.50.150">
    <property type="entry name" value="Vaccinia Virus protein VP39"/>
    <property type="match status" value="1"/>
</dbReference>
<dbReference type="PANTHER" id="PTHR43591:SF24">
    <property type="entry name" value="2-METHOXY-6-POLYPRENYL-1,4-BENZOQUINOL METHYLASE, MITOCHONDRIAL"/>
    <property type="match status" value="1"/>
</dbReference>
<feature type="binding site" evidence="5">
    <location>
        <position position="139"/>
    </location>
    <ligand>
        <name>S-adenosyl-L-methionine</name>
        <dbReference type="ChEBI" id="CHEBI:59789"/>
    </ligand>
</feature>
<dbReference type="RefSeq" id="WP_167750673.1">
    <property type="nucleotide sequence ID" value="NZ_CP039734.2"/>
</dbReference>
<comment type="catalytic activity">
    <reaction evidence="5">
        <text>a 2-demethylmenaquinol + S-adenosyl-L-methionine = a menaquinol + S-adenosyl-L-homocysteine + H(+)</text>
        <dbReference type="Rhea" id="RHEA:42640"/>
        <dbReference type="Rhea" id="RHEA-COMP:9539"/>
        <dbReference type="Rhea" id="RHEA-COMP:9563"/>
        <dbReference type="ChEBI" id="CHEBI:15378"/>
        <dbReference type="ChEBI" id="CHEBI:18151"/>
        <dbReference type="ChEBI" id="CHEBI:55437"/>
        <dbReference type="ChEBI" id="CHEBI:57856"/>
        <dbReference type="ChEBI" id="CHEBI:59789"/>
        <dbReference type="EC" id="2.1.1.163"/>
    </reaction>
</comment>
<accession>A0A6G9VXD5</accession>
<dbReference type="GO" id="GO:0043770">
    <property type="term" value="F:demethylmenaquinone methyltransferase activity"/>
    <property type="evidence" value="ECO:0007669"/>
    <property type="project" value="UniProtKB-UniRule"/>
</dbReference>
<dbReference type="GO" id="GO:0032259">
    <property type="term" value="P:methylation"/>
    <property type="evidence" value="ECO:0007669"/>
    <property type="project" value="UniProtKB-KW"/>
</dbReference>
<dbReference type="InterPro" id="IPR029063">
    <property type="entry name" value="SAM-dependent_MTases_sf"/>
</dbReference>
<dbReference type="Proteomes" id="UP000502831">
    <property type="component" value="Chromosome"/>
</dbReference>
<comment type="caution">
    <text evidence="5">Lacks conserved residue(s) required for the propagation of feature annotation.</text>
</comment>
<keyword evidence="2 5" id="KW-0489">Methyltransferase</keyword>
<evidence type="ECO:0000256" key="3">
    <source>
        <dbReference type="ARBA" id="ARBA00022679"/>
    </source>
</evidence>
<dbReference type="NCBIfam" id="NF001244">
    <property type="entry name" value="PRK00216.1-5"/>
    <property type="match status" value="1"/>
</dbReference>
<evidence type="ECO:0000256" key="2">
    <source>
        <dbReference type="ARBA" id="ARBA00022603"/>
    </source>
</evidence>
<keyword evidence="1 5" id="KW-0474">Menaquinone biosynthesis</keyword>
<dbReference type="AlphaFoldDB" id="A0A6G9VXD5"/>
<evidence type="ECO:0000313" key="7">
    <source>
        <dbReference type="Proteomes" id="UP000502831"/>
    </source>
</evidence>
<dbReference type="InterPro" id="IPR023576">
    <property type="entry name" value="UbiE/COQ5_MeTrFase_CS"/>
</dbReference>
<name>A0A6G9VXD5_9BACT</name>
<dbReference type="EMBL" id="CP039734">
    <property type="protein sequence ID" value="QIR77318.1"/>
    <property type="molecule type" value="Genomic_DNA"/>
</dbReference>
<sequence>MFWQYILHVGIVLENNDNKQQKIVQMFNEIAGTYDTANRVLSMGIDIQWRKTACDETFARYTKPIDLIVDVACGTGDMMGYWAKQAKKAGRNIGKILGVDPSTGMTDVGKQKFPEFEFVISEATEIPLPNESADILSISYGIRNVVRRQEAFSEFARVVKQGGYVVILEFTKDEKKGIFFALKDFYLNKVLPILGGIISKNKAAYEYLPNSIEGFLTPSMLQKELDIAGFETEFIKSFSMDISTLVIAKKR</sequence>
<feature type="binding site" evidence="5">
    <location>
        <position position="100"/>
    </location>
    <ligand>
        <name>S-adenosyl-L-methionine</name>
        <dbReference type="ChEBI" id="CHEBI:59789"/>
    </ligand>
</feature>
<gene>
    <name evidence="6" type="primary">ubiE</name>
    <name evidence="5" type="synonym">menG</name>
    <name evidence="6" type="ORF">FA584_08845</name>
</gene>
<feature type="binding site" evidence="5">
    <location>
        <position position="75"/>
    </location>
    <ligand>
        <name>S-adenosyl-L-methionine</name>
        <dbReference type="ChEBI" id="CHEBI:59789"/>
    </ligand>
</feature>
<dbReference type="GO" id="GO:0008425">
    <property type="term" value="F:2-methoxy-6-polyprenyl-1,4-benzoquinol methyltransferase activity"/>
    <property type="evidence" value="ECO:0007669"/>
    <property type="project" value="TreeGrafter"/>
</dbReference>
<evidence type="ECO:0000256" key="4">
    <source>
        <dbReference type="ARBA" id="ARBA00022691"/>
    </source>
</evidence>
<evidence type="ECO:0000256" key="1">
    <source>
        <dbReference type="ARBA" id="ARBA00022428"/>
    </source>
</evidence>
<keyword evidence="3 5" id="KW-0808">Transferase</keyword>
<dbReference type="PANTHER" id="PTHR43591">
    <property type="entry name" value="METHYLTRANSFERASE"/>
    <property type="match status" value="1"/>
</dbReference>
<comment type="function">
    <text evidence="5">Methyltransferase required for the conversion of demethylmenaquinol (DMKH2) to menaquinol (MKH2).</text>
</comment>
<dbReference type="CDD" id="cd02440">
    <property type="entry name" value="AdoMet_MTases"/>
    <property type="match status" value="1"/>
</dbReference>
<evidence type="ECO:0000313" key="6">
    <source>
        <dbReference type="EMBL" id="QIR77318.1"/>
    </source>
</evidence>
<dbReference type="EC" id="2.1.1.163" evidence="5"/>
<dbReference type="Pfam" id="PF01209">
    <property type="entry name" value="Ubie_methyltran"/>
    <property type="match status" value="1"/>
</dbReference>
<dbReference type="HAMAP" id="MF_01813">
    <property type="entry name" value="MenG_UbiE_methyltr"/>
    <property type="match status" value="1"/>
</dbReference>
<dbReference type="GO" id="GO:0009234">
    <property type="term" value="P:menaquinone biosynthetic process"/>
    <property type="evidence" value="ECO:0007669"/>
    <property type="project" value="UniProtKB-UniRule"/>
</dbReference>
<dbReference type="NCBIfam" id="TIGR01934">
    <property type="entry name" value="MenG_MenH_UbiE"/>
    <property type="match status" value="1"/>
</dbReference>
<dbReference type="PROSITE" id="PS51608">
    <property type="entry name" value="SAM_MT_UBIE"/>
    <property type="match status" value="1"/>
</dbReference>
<comment type="pathway">
    <text evidence="5">Quinol/quinone metabolism; menaquinone biosynthesis; menaquinol from 1,4-dihydroxy-2-naphthoate: step 2/2.</text>
</comment>
<proteinExistence type="inferred from homology"/>
<dbReference type="SUPFAM" id="SSF53335">
    <property type="entry name" value="S-adenosyl-L-methionine-dependent methyltransferases"/>
    <property type="match status" value="1"/>
</dbReference>
<keyword evidence="4 5" id="KW-0949">S-adenosyl-L-methionine</keyword>
<protein>
    <recommendedName>
        <fullName evidence="5">Demethylmenaquinone methyltransferase</fullName>
        <ecNumber evidence="5">2.1.1.163</ecNumber>
    </recommendedName>
</protein>
<evidence type="ECO:0000256" key="5">
    <source>
        <dbReference type="HAMAP-Rule" id="MF_01813"/>
    </source>
</evidence>
<comment type="similarity">
    <text evidence="5">Belongs to the class I-like SAM-binding methyltransferase superfamily. MenG/UbiE family.</text>
</comment>